<dbReference type="OrthoDB" id="199137at2157"/>
<dbReference type="EMBL" id="FOOQ01000002">
    <property type="protein sequence ID" value="SFG54618.1"/>
    <property type="molecule type" value="Genomic_DNA"/>
</dbReference>
<accession>A0A1I2SPA3</accession>
<name>A0A1I2SPA3_9EURY</name>
<keyword evidence="4" id="KW-1185">Reference proteome</keyword>
<dbReference type="InterPro" id="IPR040624">
    <property type="entry name" value="HalOD1"/>
</dbReference>
<dbReference type="InterPro" id="IPR011006">
    <property type="entry name" value="CheY-like_superfamily"/>
</dbReference>
<dbReference type="RefSeq" id="WP_092892410.1">
    <property type="nucleotide sequence ID" value="NZ_FOOQ01000002.1"/>
</dbReference>
<feature type="modified residue" description="4-aspartylphosphate" evidence="1">
    <location>
        <position position="58"/>
    </location>
</feature>
<proteinExistence type="predicted"/>
<dbReference type="Pfam" id="PF18545">
    <property type="entry name" value="HalOD1"/>
    <property type="match status" value="1"/>
</dbReference>
<dbReference type="AlphaFoldDB" id="A0A1I2SPA3"/>
<evidence type="ECO:0000259" key="2">
    <source>
        <dbReference type="PROSITE" id="PS50110"/>
    </source>
</evidence>
<dbReference type="Proteomes" id="UP000198876">
    <property type="component" value="Unassembled WGS sequence"/>
</dbReference>
<dbReference type="GO" id="GO:0000160">
    <property type="term" value="P:phosphorelay signal transduction system"/>
    <property type="evidence" value="ECO:0007669"/>
    <property type="project" value="InterPro"/>
</dbReference>
<evidence type="ECO:0000313" key="3">
    <source>
        <dbReference type="EMBL" id="SFG54618.1"/>
    </source>
</evidence>
<protein>
    <submittedName>
        <fullName evidence="3">Response regulator receiver domain-containing protein</fullName>
    </submittedName>
</protein>
<sequence length="227" mass="24100">MARAQTVLHVDDDPNLLQLSRESFRRAVGADVEVVTAGTAEEGLAVLGSRPVDCVVSDSVALPDGTPFVVSAHRSRPGVGIVLFTAKDWDDVRADADAGGVGAYVQKAGAGDFARVIAEVSALAHRPRRIGDGGEEWEFLTTHDWNAGGEIGTTIAVALASYVGAAVDELEPLFPAVDVDTLEALLRPKSGDDGRDVRVRFPYRSWEFAASSRGDVAIRSVRDGTEE</sequence>
<evidence type="ECO:0000313" key="4">
    <source>
        <dbReference type="Proteomes" id="UP000198876"/>
    </source>
</evidence>
<reference evidence="4" key="1">
    <citation type="submission" date="2016-10" db="EMBL/GenBank/DDBJ databases">
        <authorList>
            <person name="Varghese N."/>
            <person name="Submissions S."/>
        </authorList>
    </citation>
    <scope>NUCLEOTIDE SEQUENCE [LARGE SCALE GENOMIC DNA]</scope>
    <source>
        <strain evidence="4">CGMCC 1.7739</strain>
    </source>
</reference>
<dbReference type="Gene3D" id="3.40.50.2300">
    <property type="match status" value="1"/>
</dbReference>
<gene>
    <name evidence="3" type="ORF">SAMN04488063_2371</name>
</gene>
<dbReference type="PROSITE" id="PS50110">
    <property type="entry name" value="RESPONSE_REGULATORY"/>
    <property type="match status" value="1"/>
</dbReference>
<dbReference type="STRING" id="553467.SAMN04488063_2371"/>
<dbReference type="SUPFAM" id="SSF52172">
    <property type="entry name" value="CheY-like"/>
    <property type="match status" value="1"/>
</dbReference>
<keyword evidence="1" id="KW-0597">Phosphoprotein</keyword>
<dbReference type="InterPro" id="IPR001789">
    <property type="entry name" value="Sig_transdc_resp-reg_receiver"/>
</dbReference>
<organism evidence="3 4">
    <name type="scientific">Halopelagius inordinatus</name>
    <dbReference type="NCBI Taxonomy" id="553467"/>
    <lineage>
        <taxon>Archaea</taxon>
        <taxon>Methanobacteriati</taxon>
        <taxon>Methanobacteriota</taxon>
        <taxon>Stenosarchaea group</taxon>
        <taxon>Halobacteria</taxon>
        <taxon>Halobacteriales</taxon>
        <taxon>Haloferacaceae</taxon>
    </lineage>
</organism>
<feature type="domain" description="Response regulatory" evidence="2">
    <location>
        <begin position="6"/>
        <end position="122"/>
    </location>
</feature>
<evidence type="ECO:0000256" key="1">
    <source>
        <dbReference type="PROSITE-ProRule" id="PRU00169"/>
    </source>
</evidence>